<keyword evidence="4" id="KW-1185">Reference proteome</keyword>
<feature type="region of interest" description="Disordered" evidence="1">
    <location>
        <begin position="159"/>
        <end position="181"/>
    </location>
</feature>
<feature type="region of interest" description="Disordered" evidence="1">
    <location>
        <begin position="1"/>
        <end position="75"/>
    </location>
</feature>
<feature type="compositionally biased region" description="Basic and acidic residues" evidence="1">
    <location>
        <begin position="1"/>
        <end position="10"/>
    </location>
</feature>
<feature type="compositionally biased region" description="Polar residues" evidence="1">
    <location>
        <begin position="159"/>
        <end position="173"/>
    </location>
</feature>
<dbReference type="SUPFAM" id="SSF89372">
    <property type="entry name" value="Fucose-specific lectin"/>
    <property type="match status" value="1"/>
</dbReference>
<feature type="compositionally biased region" description="Basic and acidic residues" evidence="1">
    <location>
        <begin position="17"/>
        <end position="29"/>
    </location>
</feature>
<feature type="transmembrane region" description="Helical" evidence="2">
    <location>
        <begin position="131"/>
        <end position="152"/>
    </location>
</feature>
<name>A0A2K1QXF1_9PEZI</name>
<evidence type="ECO:0000313" key="3">
    <source>
        <dbReference type="EMBL" id="PNS19732.1"/>
    </source>
</evidence>
<accession>A0A2K1QXF1</accession>
<dbReference type="Proteomes" id="UP000243797">
    <property type="component" value="Unassembled WGS sequence"/>
</dbReference>
<evidence type="ECO:0008006" key="5">
    <source>
        <dbReference type="Google" id="ProtNLM"/>
    </source>
</evidence>
<dbReference type="OrthoDB" id="3923199at2759"/>
<keyword evidence="2" id="KW-0812">Transmembrane</keyword>
<organism evidence="3 4">
    <name type="scientific">Sphaceloma murrayae</name>
    <dbReference type="NCBI Taxonomy" id="2082308"/>
    <lineage>
        <taxon>Eukaryota</taxon>
        <taxon>Fungi</taxon>
        <taxon>Dikarya</taxon>
        <taxon>Ascomycota</taxon>
        <taxon>Pezizomycotina</taxon>
        <taxon>Dothideomycetes</taxon>
        <taxon>Dothideomycetidae</taxon>
        <taxon>Myriangiales</taxon>
        <taxon>Elsinoaceae</taxon>
        <taxon>Sphaceloma</taxon>
    </lineage>
</organism>
<evidence type="ECO:0000256" key="1">
    <source>
        <dbReference type="SAM" id="MobiDB-lite"/>
    </source>
</evidence>
<comment type="caution">
    <text evidence="3">The sequence shown here is derived from an EMBL/GenBank/DDBJ whole genome shotgun (WGS) entry which is preliminary data.</text>
</comment>
<protein>
    <recommendedName>
        <fullName evidence="5">Fucose-specific lectin</fullName>
    </recommendedName>
</protein>
<dbReference type="EMBL" id="NKHZ01000029">
    <property type="protein sequence ID" value="PNS19732.1"/>
    <property type="molecule type" value="Genomic_DNA"/>
</dbReference>
<evidence type="ECO:0000256" key="2">
    <source>
        <dbReference type="SAM" id="Phobius"/>
    </source>
</evidence>
<dbReference type="AlphaFoldDB" id="A0A2K1QXF1"/>
<gene>
    <name evidence="3" type="ORF">CAC42_7699</name>
</gene>
<dbReference type="Gene3D" id="2.120.10.70">
    <property type="entry name" value="Fucose-specific lectin"/>
    <property type="match status" value="1"/>
</dbReference>
<dbReference type="InParanoid" id="A0A2K1QXF1"/>
<proteinExistence type="predicted"/>
<keyword evidence="2" id="KW-0472">Membrane</keyword>
<keyword evidence="2" id="KW-1133">Transmembrane helix</keyword>
<feature type="region of interest" description="Disordered" evidence="1">
    <location>
        <begin position="89"/>
        <end position="112"/>
    </location>
</feature>
<reference evidence="3 4" key="1">
    <citation type="submission" date="2017-06" db="EMBL/GenBank/DDBJ databases">
        <title>Draft genome sequence of a variant of Elsinoe murrayae.</title>
        <authorList>
            <person name="Cheng Q."/>
        </authorList>
    </citation>
    <scope>NUCLEOTIDE SEQUENCE [LARGE SCALE GENOMIC DNA]</scope>
    <source>
        <strain evidence="3 4">CQ-2017a</strain>
    </source>
</reference>
<evidence type="ECO:0000313" key="4">
    <source>
        <dbReference type="Proteomes" id="UP000243797"/>
    </source>
</evidence>
<sequence length="512" mass="54951">MSTYPDEKQAHCPSPPAERRYEWDDDSTKEALPGQGPIEQRQYDTGMIPYRPNEEDPDQDGQKIPISASSKDASAPEVVSYAPYYSPSAGTWPDGDPRSSYMRASSRGSRPVGEQEMTGVWAQRRSKKRKLFIGCIVAAIVVIGGVLGGVLGTQLHKQQITPEDQPSNGNDTPNVGPLPLRGLDKTGIATASSADGAGMLLYFQSLNGTVHEALYSNYVLSATNPDRFRAQEHTLVPVRDISPSSPLAAVSIIANSTLQNLLFYTNADLRIMLIRWTNTTSTWSDPTLVSPSSDTQRLFSGSPGLCACASTVGGFQGVRVYFSQRAGYVQEVWWNFANKDVSLPWNAGQTYPRSDPGSGVACSAIQNGNDTYTNVYMRNGTTGGLAHWFLKSYGTGRRDAWTSVLETEVERVQGTRPANGTGFAAVVDPGQTVQYLFYEGGDGELKMVSAEAGTPPAKATGTFFGLGQPGEGKLGAHYVDGAPVVVRQVGQKLSGLRVARQGGVLGNGTMVS</sequence>